<evidence type="ECO:0000256" key="3">
    <source>
        <dbReference type="ARBA" id="ARBA00023125"/>
    </source>
</evidence>
<keyword evidence="8" id="KW-1185">Reference proteome</keyword>
<dbReference type="RefSeq" id="WP_261758207.1">
    <property type="nucleotide sequence ID" value="NZ_CP104562.2"/>
</dbReference>
<name>A0ABY6AZ18_9BURK</name>
<dbReference type="Gene3D" id="1.10.10.10">
    <property type="entry name" value="Winged helix-like DNA-binding domain superfamily/Winged helix DNA-binding domain"/>
    <property type="match status" value="1"/>
</dbReference>
<dbReference type="PANTHER" id="PTHR30293">
    <property type="entry name" value="TRANSCRIPTIONAL REGULATORY PROTEIN NAC-RELATED"/>
    <property type="match status" value="1"/>
</dbReference>
<dbReference type="InterPro" id="IPR036390">
    <property type="entry name" value="WH_DNA-bd_sf"/>
</dbReference>
<dbReference type="EMBL" id="CP104562">
    <property type="protein sequence ID" value="UXH78416.1"/>
    <property type="molecule type" value="Genomic_DNA"/>
</dbReference>
<dbReference type="Pfam" id="PF03466">
    <property type="entry name" value="LysR_substrate"/>
    <property type="match status" value="1"/>
</dbReference>
<evidence type="ECO:0000256" key="4">
    <source>
        <dbReference type="ARBA" id="ARBA00023159"/>
    </source>
</evidence>
<organism evidence="7 8">
    <name type="scientific">Roseateles amylovorans</name>
    <dbReference type="NCBI Taxonomy" id="2978473"/>
    <lineage>
        <taxon>Bacteria</taxon>
        <taxon>Pseudomonadati</taxon>
        <taxon>Pseudomonadota</taxon>
        <taxon>Betaproteobacteria</taxon>
        <taxon>Burkholderiales</taxon>
        <taxon>Sphaerotilaceae</taxon>
        <taxon>Roseateles</taxon>
    </lineage>
</organism>
<keyword evidence="2" id="KW-0805">Transcription regulation</keyword>
<evidence type="ECO:0000256" key="2">
    <source>
        <dbReference type="ARBA" id="ARBA00023015"/>
    </source>
</evidence>
<dbReference type="InterPro" id="IPR036388">
    <property type="entry name" value="WH-like_DNA-bd_sf"/>
</dbReference>
<evidence type="ECO:0000313" key="8">
    <source>
        <dbReference type="Proteomes" id="UP001064933"/>
    </source>
</evidence>
<sequence length="319" mass="34906">MTALNYRHLHYFWVVAKEGGFARAADRLGMAVQTISAQVRELERSLGHQLLKPEGRGLVLTEAGQAAFARAEEIFQIGQLVPHEVHEAATQRVVRLSVGLSDGLSKLAAHALLAPVLETPHLRLVCHEGEVDQLLGELALHHLDLVLTDQPAPVNPTLRITSQLLASTSVDWWGPVELIERARRAPGKSFPYNLETLPVLLPTRHASLRAGLERWFEQHHIRPHVVGEFEDSALMSVFAARGLGVFPVSRLGADDLSMMSGLHLLGQTEVVEDVHGIYSRRGQNHPLVATLLAHRRGLTGAALTPASVVDDPAEVEIDS</sequence>
<reference evidence="7" key="1">
    <citation type="submission" date="2022-10" db="EMBL/GenBank/DDBJ databases">
        <title>Characterization and whole genome sequencing of a new Roseateles species, isolated from fresh water.</title>
        <authorList>
            <person name="Guliayeva D.Y."/>
            <person name="Akhremchuk A.E."/>
            <person name="Sikolenko M.A."/>
            <person name="Valentovich L.N."/>
            <person name="Sidarenka A.V."/>
        </authorList>
    </citation>
    <scope>NUCLEOTIDE SEQUENCE</scope>
    <source>
        <strain evidence="7">BIM B-1768</strain>
    </source>
</reference>
<dbReference type="SUPFAM" id="SSF46785">
    <property type="entry name" value="Winged helix' DNA-binding domain"/>
    <property type="match status" value="1"/>
</dbReference>
<feature type="domain" description="HTH lysR-type" evidence="6">
    <location>
        <begin position="4"/>
        <end position="61"/>
    </location>
</feature>
<keyword evidence="5" id="KW-0804">Transcription</keyword>
<dbReference type="PANTHER" id="PTHR30293:SF2">
    <property type="entry name" value="TRANSCRIPTIONAL ACTIVATOR PROTEIN NHAR"/>
    <property type="match status" value="1"/>
</dbReference>
<evidence type="ECO:0000256" key="1">
    <source>
        <dbReference type="ARBA" id="ARBA00009437"/>
    </source>
</evidence>
<dbReference type="Proteomes" id="UP001064933">
    <property type="component" value="Chromosome"/>
</dbReference>
<dbReference type="InterPro" id="IPR000847">
    <property type="entry name" value="LysR_HTH_N"/>
</dbReference>
<dbReference type="Pfam" id="PF00126">
    <property type="entry name" value="HTH_1"/>
    <property type="match status" value="1"/>
</dbReference>
<evidence type="ECO:0000256" key="5">
    <source>
        <dbReference type="ARBA" id="ARBA00023163"/>
    </source>
</evidence>
<dbReference type="InterPro" id="IPR005119">
    <property type="entry name" value="LysR_subst-bd"/>
</dbReference>
<gene>
    <name evidence="7" type="ORF">N4261_00270</name>
</gene>
<dbReference type="SUPFAM" id="SSF53850">
    <property type="entry name" value="Periplasmic binding protein-like II"/>
    <property type="match status" value="1"/>
</dbReference>
<keyword evidence="4" id="KW-0010">Activator</keyword>
<proteinExistence type="inferred from homology"/>
<keyword evidence="3" id="KW-0238">DNA-binding</keyword>
<protein>
    <submittedName>
        <fullName evidence="7">LysR family transcriptional regulator</fullName>
    </submittedName>
</protein>
<evidence type="ECO:0000313" key="7">
    <source>
        <dbReference type="EMBL" id="UXH78416.1"/>
    </source>
</evidence>
<evidence type="ECO:0000259" key="6">
    <source>
        <dbReference type="PROSITE" id="PS50931"/>
    </source>
</evidence>
<comment type="similarity">
    <text evidence="1">Belongs to the LysR transcriptional regulatory family.</text>
</comment>
<dbReference type="PROSITE" id="PS50931">
    <property type="entry name" value="HTH_LYSR"/>
    <property type="match status" value="1"/>
</dbReference>
<dbReference type="Gene3D" id="3.40.190.290">
    <property type="match status" value="1"/>
</dbReference>
<accession>A0ABY6AZ18</accession>